<gene>
    <name evidence="1" type="ORF">CSSPJE1EN2_LOCUS23709</name>
</gene>
<protein>
    <recommendedName>
        <fullName evidence="3">LAGLIDADG homing endonuclease</fullName>
    </recommendedName>
</protein>
<organism evidence="1 2">
    <name type="scientific">Sphagnum jensenii</name>
    <dbReference type="NCBI Taxonomy" id="128206"/>
    <lineage>
        <taxon>Eukaryota</taxon>
        <taxon>Viridiplantae</taxon>
        <taxon>Streptophyta</taxon>
        <taxon>Embryophyta</taxon>
        <taxon>Bryophyta</taxon>
        <taxon>Sphagnophytina</taxon>
        <taxon>Sphagnopsida</taxon>
        <taxon>Sphagnales</taxon>
        <taxon>Sphagnaceae</taxon>
        <taxon>Sphagnum</taxon>
    </lineage>
</organism>
<dbReference type="SUPFAM" id="SSF48108">
    <property type="entry name" value="Carbamoyl phosphate synthetase, large subunit connection domain"/>
    <property type="match status" value="1"/>
</dbReference>
<dbReference type="Proteomes" id="UP001497522">
    <property type="component" value="Chromosome 9"/>
</dbReference>
<keyword evidence="2" id="KW-1185">Reference proteome</keyword>
<accession>A0ABP1C0V1</accession>
<reference evidence="1" key="1">
    <citation type="submission" date="2024-03" db="EMBL/GenBank/DDBJ databases">
        <authorList>
            <consortium name="ELIXIR-Norway"/>
            <consortium name="Elixir Norway"/>
        </authorList>
    </citation>
    <scope>NUCLEOTIDE SEQUENCE</scope>
</reference>
<sequence length="95" mass="10675">MTNKKGTPFQKAHMLDFALKIVSTNTHGDVTVWCLFYLYQGGDVVETATAIQKTKDRMKTVKLAGFNDRIISQYTHVLIIVALQQITSILDDESV</sequence>
<proteinExistence type="predicted"/>
<dbReference type="EMBL" id="OZ023710">
    <property type="protein sequence ID" value="CAK9882416.1"/>
    <property type="molecule type" value="Genomic_DNA"/>
</dbReference>
<evidence type="ECO:0000313" key="1">
    <source>
        <dbReference type="EMBL" id="CAK9882416.1"/>
    </source>
</evidence>
<evidence type="ECO:0008006" key="3">
    <source>
        <dbReference type="Google" id="ProtNLM"/>
    </source>
</evidence>
<name>A0ABP1C0V1_9BRYO</name>
<dbReference type="InterPro" id="IPR036897">
    <property type="entry name" value="CarbamoylP_synth_lsu_oligo_sf"/>
</dbReference>
<evidence type="ECO:0000313" key="2">
    <source>
        <dbReference type="Proteomes" id="UP001497522"/>
    </source>
</evidence>